<feature type="domain" description="CBS" evidence="3">
    <location>
        <begin position="83"/>
        <end position="138"/>
    </location>
</feature>
<evidence type="ECO:0000256" key="1">
    <source>
        <dbReference type="ARBA" id="ARBA00023122"/>
    </source>
</evidence>
<sequence>MRVRDVMTSPVVTVHVGDGLDVAARLLRKHRVRALPVVDDAGHVLGMVTDTDVVRDAVPRDPWARDLHPSAEGPHPATVGDVMSFHPVALLPDVELPVAADLLVTSQLTSLPVVEDGVVVGILTRRDLVTVLAPPEEEKP</sequence>
<protein>
    <recommendedName>
        <fullName evidence="3">CBS domain-containing protein</fullName>
    </recommendedName>
</protein>
<evidence type="ECO:0000259" key="3">
    <source>
        <dbReference type="PROSITE" id="PS51371"/>
    </source>
</evidence>
<dbReference type="Pfam" id="PF00571">
    <property type="entry name" value="CBS"/>
    <property type="match status" value="2"/>
</dbReference>
<dbReference type="PANTHER" id="PTHR43080:SF2">
    <property type="entry name" value="CBS DOMAIN-CONTAINING PROTEIN"/>
    <property type="match status" value="1"/>
</dbReference>
<dbReference type="RefSeq" id="WP_343910278.1">
    <property type="nucleotide sequence ID" value="NZ_BAAAJE010000029.1"/>
</dbReference>
<keyword evidence="5" id="KW-1185">Reference proteome</keyword>
<comment type="caution">
    <text evidence="4">The sequence shown here is derived from an EMBL/GenBank/DDBJ whole genome shotgun (WGS) entry which is preliminary data.</text>
</comment>
<name>A0ABP4F8N5_9ACTN</name>
<reference evidence="5" key="1">
    <citation type="journal article" date="2019" name="Int. J. Syst. Evol. Microbiol.">
        <title>The Global Catalogue of Microorganisms (GCM) 10K type strain sequencing project: providing services to taxonomists for standard genome sequencing and annotation.</title>
        <authorList>
            <consortium name="The Broad Institute Genomics Platform"/>
            <consortium name="The Broad Institute Genome Sequencing Center for Infectious Disease"/>
            <person name="Wu L."/>
            <person name="Ma J."/>
        </authorList>
    </citation>
    <scope>NUCLEOTIDE SEQUENCE [LARGE SCALE GENOMIC DNA]</scope>
    <source>
        <strain evidence="5">JCM 11813</strain>
    </source>
</reference>
<dbReference type="InterPro" id="IPR046342">
    <property type="entry name" value="CBS_dom_sf"/>
</dbReference>
<accession>A0ABP4F8N5</accession>
<evidence type="ECO:0000313" key="5">
    <source>
        <dbReference type="Proteomes" id="UP001499979"/>
    </source>
</evidence>
<proteinExistence type="predicted"/>
<gene>
    <name evidence="4" type="ORF">GCM10009606_44040</name>
</gene>
<organism evidence="4 5">
    <name type="scientific">Nocardioides aquiterrae</name>
    <dbReference type="NCBI Taxonomy" id="203799"/>
    <lineage>
        <taxon>Bacteria</taxon>
        <taxon>Bacillati</taxon>
        <taxon>Actinomycetota</taxon>
        <taxon>Actinomycetes</taxon>
        <taxon>Propionibacteriales</taxon>
        <taxon>Nocardioidaceae</taxon>
        <taxon>Nocardioides</taxon>
    </lineage>
</organism>
<dbReference type="SMART" id="SM00116">
    <property type="entry name" value="CBS"/>
    <property type="match status" value="2"/>
</dbReference>
<evidence type="ECO:0000313" key="4">
    <source>
        <dbReference type="EMBL" id="GAA1161291.1"/>
    </source>
</evidence>
<dbReference type="InterPro" id="IPR051257">
    <property type="entry name" value="Diverse_CBS-Domain"/>
</dbReference>
<dbReference type="SUPFAM" id="SSF54631">
    <property type="entry name" value="CBS-domain pair"/>
    <property type="match status" value="1"/>
</dbReference>
<dbReference type="PROSITE" id="PS51371">
    <property type="entry name" value="CBS"/>
    <property type="match status" value="2"/>
</dbReference>
<dbReference type="EMBL" id="BAAAJE010000029">
    <property type="protein sequence ID" value="GAA1161291.1"/>
    <property type="molecule type" value="Genomic_DNA"/>
</dbReference>
<evidence type="ECO:0000256" key="2">
    <source>
        <dbReference type="PROSITE-ProRule" id="PRU00703"/>
    </source>
</evidence>
<dbReference type="InterPro" id="IPR000644">
    <property type="entry name" value="CBS_dom"/>
</dbReference>
<dbReference type="Proteomes" id="UP001499979">
    <property type="component" value="Unassembled WGS sequence"/>
</dbReference>
<dbReference type="PANTHER" id="PTHR43080">
    <property type="entry name" value="CBS DOMAIN-CONTAINING PROTEIN CBSX3, MITOCHONDRIAL"/>
    <property type="match status" value="1"/>
</dbReference>
<feature type="domain" description="CBS" evidence="3">
    <location>
        <begin position="7"/>
        <end position="67"/>
    </location>
</feature>
<keyword evidence="1 2" id="KW-0129">CBS domain</keyword>
<dbReference type="Gene3D" id="3.10.580.10">
    <property type="entry name" value="CBS-domain"/>
    <property type="match status" value="1"/>
</dbReference>